<evidence type="ECO:0000256" key="4">
    <source>
        <dbReference type="ARBA" id="ARBA00022583"/>
    </source>
</evidence>
<dbReference type="OrthoDB" id="9990982at2759"/>
<keyword evidence="8" id="KW-0472">Membrane</keyword>
<dbReference type="FunFam" id="4.10.400.10:FF:000257">
    <property type="entry name" value="Low-density lipoprotein RecePtor related"/>
    <property type="match status" value="1"/>
</dbReference>
<evidence type="ECO:0000256" key="1">
    <source>
        <dbReference type="ARBA" id="ARBA00004167"/>
    </source>
</evidence>
<evidence type="ECO:0000256" key="10">
    <source>
        <dbReference type="ARBA" id="ARBA00023170"/>
    </source>
</evidence>
<feature type="disulfide bond" evidence="12">
    <location>
        <begin position="114"/>
        <end position="132"/>
    </location>
</feature>
<keyword evidence="6" id="KW-0677">Repeat</keyword>
<keyword evidence="10" id="KW-0675">Receptor</keyword>
<feature type="disulfide bond" evidence="12">
    <location>
        <begin position="167"/>
        <end position="182"/>
    </location>
</feature>
<feature type="disulfide bond" evidence="12">
    <location>
        <begin position="126"/>
        <end position="141"/>
    </location>
</feature>
<keyword evidence="11" id="KW-0325">Glycoprotein</keyword>
<dbReference type="HOGENOM" id="CLU_339089_0_0_1"/>
<dbReference type="GO" id="GO:0042562">
    <property type="term" value="F:hormone binding"/>
    <property type="evidence" value="ECO:0007669"/>
    <property type="project" value="TreeGrafter"/>
</dbReference>
<dbReference type="GO" id="GO:0043235">
    <property type="term" value="C:receptor complex"/>
    <property type="evidence" value="ECO:0007669"/>
    <property type="project" value="TreeGrafter"/>
</dbReference>
<evidence type="ECO:0000256" key="12">
    <source>
        <dbReference type="PROSITE-ProRule" id="PRU00124"/>
    </source>
</evidence>
<feature type="disulfide bond" evidence="12">
    <location>
        <begin position="39"/>
        <end position="54"/>
    </location>
</feature>
<dbReference type="PANTHER" id="PTHR22722">
    <property type="entry name" value="LOW-DENSITY LIPOPROTEIN RECEPTOR-RELATED PROTEIN 2-RELATED"/>
    <property type="match status" value="1"/>
</dbReference>
<evidence type="ECO:0000256" key="3">
    <source>
        <dbReference type="ARBA" id="ARBA00022536"/>
    </source>
</evidence>
<feature type="disulfide bond" evidence="12">
    <location>
        <begin position="796"/>
        <end position="814"/>
    </location>
</feature>
<evidence type="ECO:0000256" key="7">
    <source>
        <dbReference type="ARBA" id="ARBA00022989"/>
    </source>
</evidence>
<evidence type="ECO:0000256" key="8">
    <source>
        <dbReference type="ARBA" id="ARBA00023136"/>
    </source>
</evidence>
<dbReference type="EMBL" id="GL382651">
    <property type="protein sequence ID" value="EGT48048.1"/>
    <property type="molecule type" value="Genomic_DNA"/>
</dbReference>
<comment type="subcellular location">
    <subcellularLocation>
        <location evidence="2">Endomembrane system</location>
    </subcellularLocation>
    <subcellularLocation>
        <location evidence="1">Membrane</location>
        <topology evidence="1">Single-pass membrane protein</topology>
    </subcellularLocation>
</comment>
<dbReference type="CDD" id="cd00112">
    <property type="entry name" value="LDLa"/>
    <property type="match status" value="4"/>
</dbReference>
<evidence type="ECO:0000259" key="13">
    <source>
        <dbReference type="SMART" id="SM00181"/>
    </source>
</evidence>
<evidence type="ECO:0000256" key="6">
    <source>
        <dbReference type="ARBA" id="ARBA00022737"/>
    </source>
</evidence>
<dbReference type="InterPro" id="IPR023415">
    <property type="entry name" value="LDLR_class-A_CS"/>
</dbReference>
<reference evidence="15" key="1">
    <citation type="submission" date="2011-07" db="EMBL/GenBank/DDBJ databases">
        <authorList>
            <consortium name="Caenorhabditis brenneri Sequencing and Analysis Consortium"/>
            <person name="Wilson R.K."/>
        </authorList>
    </citation>
    <scope>NUCLEOTIDE SEQUENCE [LARGE SCALE GENOMIC DNA]</scope>
    <source>
        <strain evidence="15">PB2801</strain>
    </source>
</reference>
<organism evidence="15">
    <name type="scientific">Caenorhabditis brenneri</name>
    <name type="common">Nematode worm</name>
    <dbReference type="NCBI Taxonomy" id="135651"/>
    <lineage>
        <taxon>Eukaryota</taxon>
        <taxon>Metazoa</taxon>
        <taxon>Ecdysozoa</taxon>
        <taxon>Nematoda</taxon>
        <taxon>Chromadorea</taxon>
        <taxon>Rhabditida</taxon>
        <taxon>Rhabditina</taxon>
        <taxon>Rhabditomorpha</taxon>
        <taxon>Rhabditoidea</taxon>
        <taxon>Rhabditidae</taxon>
        <taxon>Peloderinae</taxon>
        <taxon>Caenorhabditis</taxon>
    </lineage>
</organism>
<dbReference type="PROSITE" id="PS50068">
    <property type="entry name" value="LDLRA_2"/>
    <property type="match status" value="7"/>
</dbReference>
<dbReference type="SUPFAM" id="SSF57424">
    <property type="entry name" value="LDL receptor-like module"/>
    <property type="match status" value="7"/>
</dbReference>
<dbReference type="GO" id="GO:0012505">
    <property type="term" value="C:endomembrane system"/>
    <property type="evidence" value="ECO:0007669"/>
    <property type="project" value="UniProtKB-SubCell"/>
</dbReference>
<keyword evidence="7" id="KW-1133">Transmembrane helix</keyword>
<dbReference type="eggNOG" id="KOG1215">
    <property type="taxonomic scope" value="Eukaryota"/>
</dbReference>
<dbReference type="InParanoid" id="G0PNZ5"/>
<dbReference type="GO" id="GO:0016324">
    <property type="term" value="C:apical plasma membrane"/>
    <property type="evidence" value="ECO:0007669"/>
    <property type="project" value="TreeGrafter"/>
</dbReference>
<evidence type="ECO:0000256" key="9">
    <source>
        <dbReference type="ARBA" id="ARBA00023157"/>
    </source>
</evidence>
<dbReference type="Gene3D" id="2.120.10.30">
    <property type="entry name" value="TolB, C-terminal domain"/>
    <property type="match status" value="2"/>
</dbReference>
<keyword evidence="9 12" id="KW-1015">Disulfide bond</keyword>
<dbReference type="InterPro" id="IPR036055">
    <property type="entry name" value="LDL_receptor-like_sf"/>
</dbReference>
<dbReference type="PROSITE" id="PS01209">
    <property type="entry name" value="LDLRA_1"/>
    <property type="match status" value="5"/>
</dbReference>
<feature type="disulfide bond" evidence="12">
    <location>
        <begin position="808"/>
        <end position="823"/>
    </location>
</feature>
<dbReference type="SMART" id="SM00135">
    <property type="entry name" value="LY"/>
    <property type="match status" value="6"/>
</dbReference>
<dbReference type="Pfam" id="PF00057">
    <property type="entry name" value="Ldl_recept_a"/>
    <property type="match status" value="6"/>
</dbReference>
<dbReference type="InterPro" id="IPR000033">
    <property type="entry name" value="LDLR_classB_rpt"/>
</dbReference>
<dbReference type="InterPro" id="IPR002172">
    <property type="entry name" value="LDrepeatLR_classA_rpt"/>
</dbReference>
<feature type="domain" description="EGF-like" evidence="13">
    <location>
        <begin position="298"/>
        <end position="333"/>
    </location>
</feature>
<dbReference type="GO" id="GO:0006898">
    <property type="term" value="P:receptor-mediated endocytosis"/>
    <property type="evidence" value="ECO:0007669"/>
    <property type="project" value="TreeGrafter"/>
</dbReference>
<dbReference type="FunFam" id="4.10.400.10:FF:000067">
    <property type="entry name" value="Serine peptidase inhibitor, Kunitz type 1"/>
    <property type="match status" value="1"/>
</dbReference>
<dbReference type="SMART" id="SM00181">
    <property type="entry name" value="EGF"/>
    <property type="match status" value="4"/>
</dbReference>
<feature type="disulfide bond" evidence="12">
    <location>
        <begin position="27"/>
        <end position="45"/>
    </location>
</feature>
<gene>
    <name evidence="14" type="ORF">CAEBREN_28836</name>
</gene>
<sequence>GVADCANGSDEENCPRRKLCDATEFRCGNGLCIKQNFVCDGKMQCLDGLDEEHCEEEDCIKGREFRCKNGNSACMDLIFRCDGVPDCEDESDESEEFCKGNSSSTCAKMNQFMCADGKCLRSFQLCDGFPDCLTGEDEKDCPASMCNSTTHFSCSSGNKCVSKQLECDGVDDCGDNSDEAHCKTVRTNCFSDSNKQTIHFQASELRCLSDDSDGTTPSSSLFKCHGNKVKCISDKLLCDGKKDCDEGDDEGLWCSIKCDPSDLGCSHTCRNTPFGPICSCPDDHYLAKDHATCTKKSPCRFGQCSQHCIPHGSTHFCYCEDGFKLSSDKFSCYSDDPQKPFLIYSNRHEIRMIQSKYPGSSPMISNLVNAIALDFKYHQNGSVSIYWTDLSSDKIYSGLVEQRTISYQRTIVSYGVFNAEGICRPIWITGKYSTGIDSYLGKLISSGVSEKRKKRKQTIGAVTADGERGRIYFADYDKFRISAVNFDGSGCVVIAEDVGVVPSMTYDEVNRELYFIRANPASIWRIDVADNNLETYPTEPRIVLTLTIRDRPRHIAIHPCRSLLFFTNNAITGSVIEQVYFSGFKRTQIVQEDLHDLRGLTIDLDSEKLYFSDSKDFKLSRCDFDGTNRELVVSNSDIPSIHPFELAVYENEIIFTDWVRRSVVAINKITGTDNRTLNRAIEVPNSIVYFLNSCVSGTENACFNNDLKCEDYCRLMADGQPTCACNGERRLNSDNRTCTGERNEKKCAENEFKCLHSDRCIRYEDTCDQFNDCPMFDDEDAKYCSTRVCRPGYFTCGNGLCIPESKVCNRVNDCTNFADEANCTCSAMNSDVLLEHVFP</sequence>
<dbReference type="STRING" id="135651.G0PNZ5"/>
<dbReference type="InterPro" id="IPR051221">
    <property type="entry name" value="LDLR-related"/>
</dbReference>
<dbReference type="SUPFAM" id="SSF63825">
    <property type="entry name" value="YWTD domain"/>
    <property type="match status" value="1"/>
</dbReference>
<evidence type="ECO:0000313" key="14">
    <source>
        <dbReference type="EMBL" id="EGT48048.1"/>
    </source>
</evidence>
<evidence type="ECO:0000256" key="2">
    <source>
        <dbReference type="ARBA" id="ARBA00004308"/>
    </source>
</evidence>
<name>G0PNZ5_CAEBE</name>
<evidence type="ECO:0000256" key="11">
    <source>
        <dbReference type="ARBA" id="ARBA00023180"/>
    </source>
</evidence>
<feature type="non-terminal residue" evidence="14">
    <location>
        <position position="1"/>
    </location>
</feature>
<feature type="domain" description="EGF-like" evidence="13">
    <location>
        <begin position="257"/>
        <end position="294"/>
    </location>
</feature>
<dbReference type="Gene3D" id="2.10.25.10">
    <property type="entry name" value="Laminin"/>
    <property type="match status" value="2"/>
</dbReference>
<feature type="disulfide bond" evidence="12">
    <location>
        <begin position="20"/>
        <end position="32"/>
    </location>
</feature>
<dbReference type="SMART" id="SM00192">
    <property type="entry name" value="LDLa"/>
    <property type="match status" value="7"/>
</dbReference>
<dbReference type="PANTHER" id="PTHR22722:SF14">
    <property type="entry name" value="MEGALIN, ISOFORM A"/>
    <property type="match status" value="1"/>
</dbReference>
<keyword evidence="3" id="KW-0245">EGF-like domain</keyword>
<evidence type="ECO:0000313" key="15">
    <source>
        <dbReference type="Proteomes" id="UP000008068"/>
    </source>
</evidence>
<dbReference type="PRINTS" id="PR00261">
    <property type="entry name" value="LDLRECEPTOR"/>
</dbReference>
<feature type="domain" description="EGF-like" evidence="13">
    <location>
        <begin position="19"/>
        <end position="55"/>
    </location>
</feature>
<proteinExistence type="predicted"/>
<keyword evidence="5" id="KW-0812">Transmembrane</keyword>
<dbReference type="InterPro" id="IPR011042">
    <property type="entry name" value="6-blade_b-propeller_TolB-like"/>
</dbReference>
<dbReference type="InterPro" id="IPR009030">
    <property type="entry name" value="Growth_fac_rcpt_cys_sf"/>
</dbReference>
<dbReference type="SUPFAM" id="SSF57184">
    <property type="entry name" value="Growth factor receptor domain"/>
    <property type="match status" value="1"/>
</dbReference>
<dbReference type="Proteomes" id="UP000008068">
    <property type="component" value="Unassembled WGS sequence"/>
</dbReference>
<feature type="disulfide bond" evidence="12">
    <location>
        <begin position="789"/>
        <end position="801"/>
    </location>
</feature>
<keyword evidence="4" id="KW-0254">Endocytosis</keyword>
<dbReference type="AlphaFoldDB" id="G0PNZ5"/>
<protein>
    <recommendedName>
        <fullName evidence="13">EGF-like domain-containing protein</fullName>
    </recommendedName>
</protein>
<evidence type="ECO:0000256" key="5">
    <source>
        <dbReference type="ARBA" id="ARBA00022692"/>
    </source>
</evidence>
<feature type="domain" description="EGF-like" evidence="13">
    <location>
        <begin position="701"/>
        <end position="739"/>
    </location>
</feature>
<keyword evidence="15" id="KW-1185">Reference proteome</keyword>
<accession>G0PNZ5</accession>
<dbReference type="Gene3D" id="4.10.400.10">
    <property type="entry name" value="Low-density Lipoprotein Receptor"/>
    <property type="match status" value="7"/>
</dbReference>
<dbReference type="InterPro" id="IPR000742">
    <property type="entry name" value="EGF"/>
</dbReference>
<comment type="caution">
    <text evidence="12">Lacks conserved residue(s) required for the propagation of feature annotation.</text>
</comment>